<name>A0A7S2A7I2_TRICV</name>
<dbReference type="InterPro" id="IPR027417">
    <property type="entry name" value="P-loop_NTPase"/>
</dbReference>
<reference evidence="9" key="1">
    <citation type="submission" date="2021-01" db="EMBL/GenBank/DDBJ databases">
        <authorList>
            <person name="Corre E."/>
            <person name="Pelletier E."/>
            <person name="Niang G."/>
            <person name="Scheremetjew M."/>
            <person name="Finn R."/>
            <person name="Kale V."/>
            <person name="Holt S."/>
            <person name="Cochrane G."/>
            <person name="Meng A."/>
            <person name="Brown T."/>
            <person name="Cohen L."/>
        </authorList>
    </citation>
    <scope>NUCLEOTIDE SEQUENCE</scope>
    <source>
        <strain evidence="9">Grunow 1884</strain>
    </source>
</reference>
<dbReference type="FunFam" id="1.20.120.1190:FF:000001">
    <property type="entry name" value="Nucleolar GTP-binding protein 1"/>
    <property type="match status" value="1"/>
</dbReference>
<dbReference type="PRINTS" id="PR00326">
    <property type="entry name" value="GTP1OBG"/>
</dbReference>
<dbReference type="InterPro" id="IPR031167">
    <property type="entry name" value="G_OBG"/>
</dbReference>
<keyword evidence="2" id="KW-0690">Ribosome biogenesis</keyword>
<feature type="coiled-coil region" evidence="6">
    <location>
        <begin position="491"/>
        <end position="521"/>
    </location>
</feature>
<feature type="compositionally biased region" description="Acidic residues" evidence="7">
    <location>
        <begin position="415"/>
        <end position="424"/>
    </location>
</feature>
<dbReference type="EMBL" id="HBGO01034135">
    <property type="protein sequence ID" value="CAD9359066.1"/>
    <property type="molecule type" value="Transcribed_RNA"/>
</dbReference>
<dbReference type="InterPro" id="IPR006073">
    <property type="entry name" value="GTP-bd"/>
</dbReference>
<accession>A0A7S2A7I2</accession>
<feature type="domain" description="OBG-type G" evidence="8">
    <location>
        <begin position="169"/>
        <end position="342"/>
    </location>
</feature>
<dbReference type="InterPro" id="IPR010674">
    <property type="entry name" value="NOG1_Rossman_fold_dom"/>
</dbReference>
<dbReference type="PANTHER" id="PTHR45759">
    <property type="entry name" value="NUCLEOLAR GTP-BINDING PROTEIN 1"/>
    <property type="match status" value="1"/>
</dbReference>
<dbReference type="InterPro" id="IPR012973">
    <property type="entry name" value="NOG_C"/>
</dbReference>
<comment type="subcellular location">
    <subcellularLocation>
        <location evidence="1">Nucleus</location>
        <location evidence="1">Nucleolus</location>
    </subcellularLocation>
</comment>
<dbReference type="PROSITE" id="PS51710">
    <property type="entry name" value="G_OBG"/>
    <property type="match status" value="1"/>
</dbReference>
<evidence type="ECO:0000256" key="2">
    <source>
        <dbReference type="ARBA" id="ARBA00022517"/>
    </source>
</evidence>
<dbReference type="AlphaFoldDB" id="A0A7S2A7I2"/>
<dbReference type="Gene3D" id="3.40.50.300">
    <property type="entry name" value="P-loop containing nucleotide triphosphate hydrolases"/>
    <property type="match status" value="1"/>
</dbReference>
<dbReference type="CDD" id="cd01897">
    <property type="entry name" value="NOG"/>
    <property type="match status" value="1"/>
</dbReference>
<organism evidence="9">
    <name type="scientific">Trieres chinensis</name>
    <name type="common">Marine centric diatom</name>
    <name type="synonym">Odontella sinensis</name>
    <dbReference type="NCBI Taxonomy" id="1514140"/>
    <lineage>
        <taxon>Eukaryota</taxon>
        <taxon>Sar</taxon>
        <taxon>Stramenopiles</taxon>
        <taxon>Ochrophyta</taxon>
        <taxon>Bacillariophyta</taxon>
        <taxon>Mediophyceae</taxon>
        <taxon>Biddulphiophycidae</taxon>
        <taxon>Eupodiscales</taxon>
        <taxon>Parodontellaceae</taxon>
        <taxon>Trieres</taxon>
    </lineage>
</organism>
<evidence type="ECO:0000256" key="6">
    <source>
        <dbReference type="SAM" id="Coils"/>
    </source>
</evidence>
<sequence>MPVYNFKKMRPIPSSTEMVDVVLTRTQRRTPTVIHPGYKITRIRSFYMRKIKFTQQTINERLSQILEDSPRLADVHPFYSDLCNILYDRDHYKLALGQINTAKSLCDSIARDMIRMVKYGDSLYRCKCLKRAALGRMCTVLKRQKASFAYLEEVRKHMSRLPALDPSARTLLLCGLPNVGKSSFLNKVTRADVEVQPYAFTTKSLYVGHCDHRYLRWQVVDTPGILDHPLEERNTIEMQAVTALAHLTCAVLYFVDVSENCGYPVEEQVGLFRSIRPLFANKQLIVVCNKVDVQPFETLDSTKKDLIQSMVNETPGCTLMTMSNVSEIGVSEVKGAACDRLLAARVEGRVTGKGVESVLNRLQVFHPAARDDVVRDVCIPDSVVKAREEGTLGPRNEKRDPKRSRVGYAPTKDDVESDDDDEEGDAKMDGGVAGGDGIPAKKTARDMMWENGGPGVWAPDYREQYDLKDPEWRFDAVPEIIDGANVADYIDPDIEAKLEALEREEAQLLEEKGAAAMEEEEESDLSETEECLITEIRDRKDTIRRNRNTHRSQNKPTMPRTIRGRAKDKHDEAALEATEIKKRMDRYGVDTDKMLERGRARAREERGRKRERSLARRIEGDGDGDGSPERSGRNAAGDDDAEMDDDDDAGAVSKTQSKKLKRERSKSRSAARSRSRTRDPSAVGLKDEEAERMASKKEKLGKMAHHGRAGEGDRRQAVHLVKWMNTGKKRNGTHYCR</sequence>
<keyword evidence="5" id="KW-0539">Nucleus</keyword>
<evidence type="ECO:0000256" key="7">
    <source>
        <dbReference type="SAM" id="MobiDB-lite"/>
    </source>
</evidence>
<feature type="compositionally biased region" description="Basic and acidic residues" evidence="7">
    <location>
        <begin position="389"/>
        <end position="400"/>
    </location>
</feature>
<keyword evidence="3" id="KW-0547">Nucleotide-binding</keyword>
<feature type="compositionally biased region" description="Basic and acidic residues" evidence="7">
    <location>
        <begin position="568"/>
        <end position="620"/>
    </location>
</feature>
<dbReference type="GO" id="GO:0042254">
    <property type="term" value="P:ribosome biogenesis"/>
    <property type="evidence" value="ECO:0007669"/>
    <property type="project" value="UniProtKB-KW"/>
</dbReference>
<dbReference type="InterPro" id="IPR041623">
    <property type="entry name" value="NOG1_N"/>
</dbReference>
<feature type="compositionally biased region" description="Acidic residues" evidence="7">
    <location>
        <begin position="637"/>
        <end position="649"/>
    </location>
</feature>
<feature type="compositionally biased region" description="Basic and acidic residues" evidence="7">
    <location>
        <begin position="685"/>
        <end position="701"/>
    </location>
</feature>
<feature type="region of interest" description="Disordered" evidence="7">
    <location>
        <begin position="389"/>
        <end position="439"/>
    </location>
</feature>
<evidence type="ECO:0000259" key="8">
    <source>
        <dbReference type="PROSITE" id="PS51710"/>
    </source>
</evidence>
<protein>
    <recommendedName>
        <fullName evidence="8">OBG-type G domain-containing protein</fullName>
    </recommendedName>
</protein>
<dbReference type="SUPFAM" id="SSF52540">
    <property type="entry name" value="P-loop containing nucleoside triphosphate hydrolases"/>
    <property type="match status" value="1"/>
</dbReference>
<evidence type="ECO:0000313" key="9">
    <source>
        <dbReference type="EMBL" id="CAD9359066.1"/>
    </source>
</evidence>
<keyword evidence="4" id="KW-0342">GTP-binding</keyword>
<dbReference type="Gene3D" id="1.20.120.1190">
    <property type="match status" value="1"/>
</dbReference>
<dbReference type="Pfam" id="PF06858">
    <property type="entry name" value="NOG1"/>
    <property type="match status" value="1"/>
</dbReference>
<feature type="compositionally biased region" description="Basic residues" evidence="7">
    <location>
        <begin position="656"/>
        <end position="675"/>
    </location>
</feature>
<keyword evidence="6" id="KW-0175">Coiled coil</keyword>
<dbReference type="GO" id="GO:0005730">
    <property type="term" value="C:nucleolus"/>
    <property type="evidence" value="ECO:0007669"/>
    <property type="project" value="UniProtKB-SubCell"/>
</dbReference>
<evidence type="ECO:0000256" key="4">
    <source>
        <dbReference type="ARBA" id="ARBA00023134"/>
    </source>
</evidence>
<evidence type="ECO:0000256" key="3">
    <source>
        <dbReference type="ARBA" id="ARBA00022741"/>
    </source>
</evidence>
<dbReference type="Pfam" id="PF17835">
    <property type="entry name" value="NOG1_N"/>
    <property type="match status" value="1"/>
</dbReference>
<dbReference type="Pfam" id="PF08155">
    <property type="entry name" value="NOGCT"/>
    <property type="match status" value="1"/>
</dbReference>
<proteinExistence type="predicted"/>
<feature type="region of interest" description="Disordered" evidence="7">
    <location>
        <begin position="537"/>
        <end position="716"/>
    </location>
</feature>
<evidence type="ECO:0000256" key="1">
    <source>
        <dbReference type="ARBA" id="ARBA00004604"/>
    </source>
</evidence>
<gene>
    <name evidence="9" type="ORF">OSIN01602_LOCUS19739</name>
</gene>
<dbReference type="GO" id="GO:0005525">
    <property type="term" value="F:GTP binding"/>
    <property type="evidence" value="ECO:0007669"/>
    <property type="project" value="UniProtKB-KW"/>
</dbReference>
<evidence type="ECO:0000256" key="5">
    <source>
        <dbReference type="ARBA" id="ARBA00023242"/>
    </source>
</evidence>